<evidence type="ECO:0000256" key="1">
    <source>
        <dbReference type="SAM" id="MobiDB-lite"/>
    </source>
</evidence>
<dbReference type="SUPFAM" id="SSF55797">
    <property type="entry name" value="PR-1-like"/>
    <property type="match status" value="1"/>
</dbReference>
<dbReference type="EMBL" id="WTPW01001017">
    <property type="protein sequence ID" value="KAF0462062.1"/>
    <property type="molecule type" value="Genomic_DNA"/>
</dbReference>
<gene>
    <name evidence="4" type="ORF">F8M41_000326</name>
</gene>
<organism evidence="4 5">
    <name type="scientific">Gigaspora margarita</name>
    <dbReference type="NCBI Taxonomy" id="4874"/>
    <lineage>
        <taxon>Eukaryota</taxon>
        <taxon>Fungi</taxon>
        <taxon>Fungi incertae sedis</taxon>
        <taxon>Mucoromycota</taxon>
        <taxon>Glomeromycotina</taxon>
        <taxon>Glomeromycetes</taxon>
        <taxon>Diversisporales</taxon>
        <taxon>Gigasporaceae</taxon>
        <taxon>Gigaspora</taxon>
    </lineage>
</organism>
<dbReference type="OrthoDB" id="568194at2759"/>
<proteinExistence type="predicted"/>
<dbReference type="InterPro" id="IPR035940">
    <property type="entry name" value="CAP_sf"/>
</dbReference>
<dbReference type="PANTHER" id="PTHR31157:SF1">
    <property type="entry name" value="SCP DOMAIN-CONTAINING PROTEIN"/>
    <property type="match status" value="1"/>
</dbReference>
<feature type="region of interest" description="Disordered" evidence="1">
    <location>
        <begin position="135"/>
        <end position="182"/>
    </location>
</feature>
<sequence length="212" mass="23741">MKPFIPFLVFALMFSNIMSVQCLDYQKMLKLCNDERKKAGAPPLSYNDALCKVAHSNYMAKNHILTHDNPAGDLGSRFEQHGYSYSCAGENVAEGYHDEISIMKGWMKSSGHRANILNPSFKDAGFGESRGYWTQDFGSGGKHSGQSDVSHKSPTKQPHTKPVHTQGSLKHGASPPPPSYKKIVPVASYSKFKVQHQNSYKKSKSYRLEYDY</sequence>
<evidence type="ECO:0000256" key="2">
    <source>
        <dbReference type="SAM" id="SignalP"/>
    </source>
</evidence>
<dbReference type="Proteomes" id="UP000439903">
    <property type="component" value="Unassembled WGS sequence"/>
</dbReference>
<keyword evidence="5" id="KW-1185">Reference proteome</keyword>
<evidence type="ECO:0000313" key="4">
    <source>
        <dbReference type="EMBL" id="KAF0462062.1"/>
    </source>
</evidence>
<dbReference type="CDD" id="cd05379">
    <property type="entry name" value="CAP_bacterial"/>
    <property type="match status" value="1"/>
</dbReference>
<protein>
    <submittedName>
        <fullName evidence="4">CAP domain-containing protein</fullName>
    </submittedName>
</protein>
<dbReference type="Gene3D" id="3.40.33.10">
    <property type="entry name" value="CAP"/>
    <property type="match status" value="1"/>
</dbReference>
<keyword evidence="2" id="KW-0732">Signal</keyword>
<reference evidence="4 5" key="1">
    <citation type="journal article" date="2019" name="Environ. Microbiol.">
        <title>At the nexus of three kingdoms: the genome of the mycorrhizal fungus Gigaspora margarita provides insights into plant, endobacterial and fungal interactions.</title>
        <authorList>
            <person name="Venice F."/>
            <person name="Ghignone S."/>
            <person name="Salvioli di Fossalunga A."/>
            <person name="Amselem J."/>
            <person name="Novero M."/>
            <person name="Xianan X."/>
            <person name="Sedzielewska Toro K."/>
            <person name="Morin E."/>
            <person name="Lipzen A."/>
            <person name="Grigoriev I.V."/>
            <person name="Henrissat B."/>
            <person name="Martin F.M."/>
            <person name="Bonfante P."/>
        </authorList>
    </citation>
    <scope>NUCLEOTIDE SEQUENCE [LARGE SCALE GENOMIC DNA]</scope>
    <source>
        <strain evidence="4 5">BEG34</strain>
    </source>
</reference>
<evidence type="ECO:0000259" key="3">
    <source>
        <dbReference type="Pfam" id="PF00188"/>
    </source>
</evidence>
<feature type="signal peptide" evidence="2">
    <location>
        <begin position="1"/>
        <end position="22"/>
    </location>
</feature>
<feature type="chain" id="PRO_5034060361" evidence="2">
    <location>
        <begin position="23"/>
        <end position="212"/>
    </location>
</feature>
<feature type="domain" description="SCP" evidence="3">
    <location>
        <begin position="29"/>
        <end position="131"/>
    </location>
</feature>
<evidence type="ECO:0000313" key="5">
    <source>
        <dbReference type="Proteomes" id="UP000439903"/>
    </source>
</evidence>
<comment type="caution">
    <text evidence="4">The sequence shown here is derived from an EMBL/GenBank/DDBJ whole genome shotgun (WGS) entry which is preliminary data.</text>
</comment>
<dbReference type="InterPro" id="IPR014044">
    <property type="entry name" value="CAP_dom"/>
</dbReference>
<dbReference type="Pfam" id="PF00188">
    <property type="entry name" value="CAP"/>
    <property type="match status" value="1"/>
</dbReference>
<dbReference type="AlphaFoldDB" id="A0A8H3XG65"/>
<name>A0A8H3XG65_GIGMA</name>
<accession>A0A8H3XG65</accession>
<dbReference type="PANTHER" id="PTHR31157">
    <property type="entry name" value="SCP DOMAIN-CONTAINING PROTEIN"/>
    <property type="match status" value="1"/>
</dbReference>